<dbReference type="InterPro" id="IPR013320">
    <property type="entry name" value="ConA-like_dom_sf"/>
</dbReference>
<dbReference type="EMBL" id="SNYW01000001">
    <property type="protein sequence ID" value="TDQ86315.1"/>
    <property type="molecule type" value="Genomic_DNA"/>
</dbReference>
<reference evidence="3 4" key="1">
    <citation type="submission" date="2019-03" db="EMBL/GenBank/DDBJ databases">
        <title>Genomic Encyclopedia of Type Strains, Phase III (KMG-III): the genomes of soil and plant-associated and newly described type strains.</title>
        <authorList>
            <person name="Whitman W."/>
        </authorList>
    </citation>
    <scope>NUCLEOTIDE SEQUENCE [LARGE SCALE GENOMIC DNA]</scope>
    <source>
        <strain evidence="3 4">CGMCC 1.7660</strain>
    </source>
</reference>
<gene>
    <name evidence="3" type="ORF">A8950_0006</name>
</gene>
<evidence type="ECO:0000313" key="4">
    <source>
        <dbReference type="Proteomes" id="UP000295783"/>
    </source>
</evidence>
<accession>A0A4V3DFE9</accession>
<sequence length="329" mass="34659">MNISRAIGAREGEVRESGPSRRQGSRRFGVGVGWRAALLAGAALAGLAASGVLVVPPAAAQSGTQQYQPWTGAQQGQATQKMLTDLKAIIAQGEKDKAASPDFLADLKKTIAAYEAAVTPSQAKPFFDDFADGEFASNPAWKVSAGSWTIDRGGSNFGLVSKMRRQENLETLLGGILNPQGNQGQGGQNGYASIYAKAKLPAAFTFTTSFTSKDRYGGLHLTLYQGASAQNQYRVSYQPGNQTSLQLQRVSAQGAVALGSLNGVLNLENGKPHDITLTRDAAGKMTVLIDGKVAITATDTTLQGDFDGVLFTNVGGSYWIRQVSVQPKG</sequence>
<keyword evidence="2" id="KW-0472">Membrane</keyword>
<evidence type="ECO:0000313" key="3">
    <source>
        <dbReference type="EMBL" id="TDQ86315.1"/>
    </source>
</evidence>
<keyword evidence="2" id="KW-0812">Transmembrane</keyword>
<evidence type="ECO:0000256" key="1">
    <source>
        <dbReference type="SAM" id="MobiDB-lite"/>
    </source>
</evidence>
<dbReference type="Gene3D" id="2.60.120.560">
    <property type="entry name" value="Exo-inulinase, domain 1"/>
    <property type="match status" value="1"/>
</dbReference>
<name>A0A4V3DFE9_9PROT</name>
<dbReference type="SUPFAM" id="SSF49899">
    <property type="entry name" value="Concanavalin A-like lectins/glucanases"/>
    <property type="match status" value="1"/>
</dbReference>
<dbReference type="AlphaFoldDB" id="A0A4V3DFE9"/>
<feature type="compositionally biased region" description="Basic and acidic residues" evidence="1">
    <location>
        <begin position="8"/>
        <end position="19"/>
    </location>
</feature>
<comment type="caution">
    <text evidence="3">The sequence shown here is derived from an EMBL/GenBank/DDBJ whole genome shotgun (WGS) entry which is preliminary data.</text>
</comment>
<dbReference type="RefSeq" id="WP_166644911.1">
    <property type="nucleotide sequence ID" value="NZ_SNYW01000001.1"/>
</dbReference>
<feature type="transmembrane region" description="Helical" evidence="2">
    <location>
        <begin position="32"/>
        <end position="55"/>
    </location>
</feature>
<keyword evidence="4" id="KW-1185">Reference proteome</keyword>
<protein>
    <submittedName>
        <fullName evidence="3">Uncharacterized protein</fullName>
    </submittedName>
</protein>
<evidence type="ECO:0000256" key="2">
    <source>
        <dbReference type="SAM" id="Phobius"/>
    </source>
</evidence>
<feature type="region of interest" description="Disordered" evidence="1">
    <location>
        <begin position="1"/>
        <end position="26"/>
    </location>
</feature>
<organism evidence="3 4">
    <name type="scientific">Dongia mobilis</name>
    <dbReference type="NCBI Taxonomy" id="578943"/>
    <lineage>
        <taxon>Bacteria</taxon>
        <taxon>Pseudomonadati</taxon>
        <taxon>Pseudomonadota</taxon>
        <taxon>Alphaproteobacteria</taxon>
        <taxon>Rhodospirillales</taxon>
        <taxon>Dongiaceae</taxon>
        <taxon>Dongia</taxon>
    </lineage>
</organism>
<dbReference type="Proteomes" id="UP000295783">
    <property type="component" value="Unassembled WGS sequence"/>
</dbReference>
<keyword evidence="2" id="KW-1133">Transmembrane helix</keyword>
<proteinExistence type="predicted"/>